<keyword evidence="8 14" id="KW-0472">Membrane</keyword>
<name>A0A0B1ZK01_9SPHN</name>
<dbReference type="GO" id="GO:0005886">
    <property type="term" value="C:plasma membrane"/>
    <property type="evidence" value="ECO:0007669"/>
    <property type="project" value="UniProtKB-SubCell"/>
</dbReference>
<evidence type="ECO:0000256" key="13">
    <source>
        <dbReference type="ARBA" id="ARBA00032185"/>
    </source>
</evidence>
<keyword evidence="5" id="KW-1003">Cell membrane</keyword>
<evidence type="ECO:0000256" key="4">
    <source>
        <dbReference type="ARBA" id="ARBA00014689"/>
    </source>
</evidence>
<keyword evidence="16" id="KW-1185">Reference proteome</keyword>
<keyword evidence="6 14" id="KW-0812">Transmembrane</keyword>
<dbReference type="AlphaFoldDB" id="A0A0B1ZK01"/>
<keyword evidence="7 14" id="KW-1133">Transmembrane helix</keyword>
<dbReference type="STRING" id="1348853.LK12_08055"/>
<evidence type="ECO:0000256" key="6">
    <source>
        <dbReference type="ARBA" id="ARBA00022692"/>
    </source>
</evidence>
<evidence type="ECO:0000256" key="5">
    <source>
        <dbReference type="ARBA" id="ARBA00022475"/>
    </source>
</evidence>
<dbReference type="OrthoDB" id="7278008at2"/>
<dbReference type="GO" id="GO:0009486">
    <property type="term" value="F:cytochrome bo3 ubiquinol oxidase activity"/>
    <property type="evidence" value="ECO:0007669"/>
    <property type="project" value="TreeGrafter"/>
</dbReference>
<dbReference type="GO" id="GO:0015078">
    <property type="term" value="F:proton transmembrane transporter activity"/>
    <property type="evidence" value="ECO:0007669"/>
    <property type="project" value="TreeGrafter"/>
</dbReference>
<feature type="transmembrane region" description="Helical" evidence="14">
    <location>
        <begin position="74"/>
        <end position="99"/>
    </location>
</feature>
<dbReference type="Proteomes" id="UP000031057">
    <property type="component" value="Unassembled WGS sequence"/>
</dbReference>
<dbReference type="EMBL" id="JTDI01000003">
    <property type="protein sequence ID" value="KHK90901.1"/>
    <property type="molecule type" value="Genomic_DNA"/>
</dbReference>
<evidence type="ECO:0000256" key="10">
    <source>
        <dbReference type="ARBA" id="ARBA00030071"/>
    </source>
</evidence>
<evidence type="ECO:0000256" key="9">
    <source>
        <dbReference type="ARBA" id="ARBA00025694"/>
    </source>
</evidence>
<protein>
    <recommendedName>
        <fullName evidence="4">Cytochrome bo(3) ubiquinol oxidase subunit 4</fullName>
    </recommendedName>
    <alternativeName>
        <fullName evidence="13">Cytochrome o ubiquinol oxidase subunit 4</fullName>
    </alternativeName>
    <alternativeName>
        <fullName evidence="10">Oxidase bo(3) subunit 4</fullName>
    </alternativeName>
    <alternativeName>
        <fullName evidence="11">Ubiquinol oxidase polypeptide IV</fullName>
    </alternativeName>
    <alternativeName>
        <fullName evidence="12">Ubiquinol oxidase subunit 4</fullName>
    </alternativeName>
</protein>
<proteinExistence type="inferred from homology"/>
<sequence length="103" mass="11645">MSGHKEYRRELRNYAIGLAAALLLTGVAFATVAFDWAPFTGTMIVVYGLGLVQIIVHFRFFLHIDLEKSARDDLQLILFSTLITLLMVGGTVVILFNLYHRMQ</sequence>
<evidence type="ECO:0000256" key="11">
    <source>
        <dbReference type="ARBA" id="ARBA00030211"/>
    </source>
</evidence>
<dbReference type="RefSeq" id="WP_039281884.1">
    <property type="nucleotide sequence ID" value="NZ_JTDI01000003.1"/>
</dbReference>
<organism evidence="15 16">
    <name type="scientific">Novosphingobium malaysiense</name>
    <dbReference type="NCBI Taxonomy" id="1348853"/>
    <lineage>
        <taxon>Bacteria</taxon>
        <taxon>Pseudomonadati</taxon>
        <taxon>Pseudomonadota</taxon>
        <taxon>Alphaproteobacteria</taxon>
        <taxon>Sphingomonadales</taxon>
        <taxon>Sphingomonadaceae</taxon>
        <taxon>Novosphingobium</taxon>
    </lineage>
</organism>
<dbReference type="GO" id="GO:0019646">
    <property type="term" value="P:aerobic electron transport chain"/>
    <property type="evidence" value="ECO:0007669"/>
    <property type="project" value="TreeGrafter"/>
</dbReference>
<comment type="subunit">
    <text evidence="3">Heterooctamer of two A chains, two B chains, two C chains and two D chains.</text>
</comment>
<gene>
    <name evidence="15" type="ORF">LK12_08055</name>
</gene>
<evidence type="ECO:0000256" key="14">
    <source>
        <dbReference type="SAM" id="Phobius"/>
    </source>
</evidence>
<comment type="caution">
    <text evidence="15">The sequence shown here is derived from an EMBL/GenBank/DDBJ whole genome shotgun (WGS) entry which is preliminary data.</text>
</comment>
<evidence type="ECO:0000256" key="3">
    <source>
        <dbReference type="ARBA" id="ARBA00011700"/>
    </source>
</evidence>
<comment type="subcellular location">
    <subcellularLocation>
        <location evidence="1">Cell membrane</location>
        <topology evidence="1">Multi-pass membrane protein</topology>
    </subcellularLocation>
</comment>
<evidence type="ECO:0000256" key="8">
    <source>
        <dbReference type="ARBA" id="ARBA00023136"/>
    </source>
</evidence>
<dbReference type="GO" id="GO:0015990">
    <property type="term" value="P:electron transport coupled proton transport"/>
    <property type="evidence" value="ECO:0007669"/>
    <property type="project" value="TreeGrafter"/>
</dbReference>
<feature type="transmembrane region" description="Helical" evidence="14">
    <location>
        <begin position="12"/>
        <end position="34"/>
    </location>
</feature>
<dbReference type="Pfam" id="PF03626">
    <property type="entry name" value="COX4_pro"/>
    <property type="match status" value="1"/>
</dbReference>
<dbReference type="InterPro" id="IPR050968">
    <property type="entry name" value="Cytochrome_c_oxidase_bac_sub4"/>
</dbReference>
<evidence type="ECO:0000256" key="1">
    <source>
        <dbReference type="ARBA" id="ARBA00004651"/>
    </source>
</evidence>
<comment type="function">
    <text evidence="9">Cytochrome bo(3) ubiquinol terminal oxidase is the component of the aerobic respiratory chain of E.coli that predominates when cells are grown at high aeration. Has proton pump activity across the membrane in addition to electron transfer, pumping 2 protons/electron.</text>
</comment>
<dbReference type="GO" id="GO:0009319">
    <property type="term" value="C:cytochrome o ubiquinol oxidase complex"/>
    <property type="evidence" value="ECO:0007669"/>
    <property type="project" value="TreeGrafter"/>
</dbReference>
<evidence type="ECO:0000256" key="12">
    <source>
        <dbReference type="ARBA" id="ARBA00031887"/>
    </source>
</evidence>
<accession>A0A0B1ZK01</accession>
<reference evidence="15 16" key="1">
    <citation type="submission" date="2014-10" db="EMBL/GenBank/DDBJ databases">
        <title>Genome sequence of Novosphingobium malaysiense MUSC 273(T).</title>
        <authorList>
            <person name="Lee L.-H."/>
        </authorList>
    </citation>
    <scope>NUCLEOTIDE SEQUENCE [LARGE SCALE GENOMIC DNA]</scope>
    <source>
        <strain evidence="15 16">MUSC 273</strain>
    </source>
</reference>
<evidence type="ECO:0000256" key="7">
    <source>
        <dbReference type="ARBA" id="ARBA00022989"/>
    </source>
</evidence>
<evidence type="ECO:0000313" key="16">
    <source>
        <dbReference type="Proteomes" id="UP000031057"/>
    </source>
</evidence>
<dbReference type="PANTHER" id="PTHR36835">
    <property type="entry name" value="CYTOCHROME BO(3) UBIQUINOL OXIDASE SUBUNIT 4"/>
    <property type="match status" value="1"/>
</dbReference>
<comment type="similarity">
    <text evidence="2">Belongs to the cytochrome c oxidase bacterial subunit 4 family.</text>
</comment>
<evidence type="ECO:0000313" key="15">
    <source>
        <dbReference type="EMBL" id="KHK90901.1"/>
    </source>
</evidence>
<dbReference type="InterPro" id="IPR005171">
    <property type="entry name" value="Cyt_c_oxidase_su4_prok"/>
</dbReference>
<evidence type="ECO:0000256" key="2">
    <source>
        <dbReference type="ARBA" id="ARBA00008079"/>
    </source>
</evidence>
<dbReference type="PANTHER" id="PTHR36835:SF1">
    <property type="entry name" value="CYTOCHROME BO(3) UBIQUINOL OXIDASE SUBUNIT 4"/>
    <property type="match status" value="1"/>
</dbReference>
<feature type="transmembrane region" description="Helical" evidence="14">
    <location>
        <begin position="40"/>
        <end position="62"/>
    </location>
</feature>